<keyword evidence="1" id="KW-0812">Transmembrane</keyword>
<dbReference type="Proteomes" id="UP001295444">
    <property type="component" value="Chromosome 11"/>
</dbReference>
<accession>A0AAD1T9D4</accession>
<evidence type="ECO:0000313" key="2">
    <source>
        <dbReference type="EMBL" id="CAH2321896.1"/>
    </source>
</evidence>
<gene>
    <name evidence="2" type="ORF">PECUL_23A050964</name>
</gene>
<keyword evidence="1" id="KW-1133">Transmembrane helix</keyword>
<evidence type="ECO:0000313" key="3">
    <source>
        <dbReference type="Proteomes" id="UP001295444"/>
    </source>
</evidence>
<name>A0AAD1T9D4_PELCU</name>
<reference evidence="2" key="1">
    <citation type="submission" date="2022-03" db="EMBL/GenBank/DDBJ databases">
        <authorList>
            <person name="Alioto T."/>
            <person name="Alioto T."/>
            <person name="Gomez Garrido J."/>
        </authorList>
    </citation>
    <scope>NUCLEOTIDE SEQUENCE</scope>
</reference>
<feature type="non-terminal residue" evidence="2">
    <location>
        <position position="1"/>
    </location>
</feature>
<feature type="transmembrane region" description="Helical" evidence="1">
    <location>
        <begin position="29"/>
        <end position="51"/>
    </location>
</feature>
<protein>
    <submittedName>
        <fullName evidence="2">Uncharacterized protein</fullName>
    </submittedName>
</protein>
<keyword evidence="3" id="KW-1185">Reference proteome</keyword>
<dbReference type="EMBL" id="OW240922">
    <property type="protein sequence ID" value="CAH2321896.1"/>
    <property type="molecule type" value="Genomic_DNA"/>
</dbReference>
<evidence type="ECO:0000256" key="1">
    <source>
        <dbReference type="SAM" id="Phobius"/>
    </source>
</evidence>
<organism evidence="2 3">
    <name type="scientific">Pelobates cultripes</name>
    <name type="common">Western spadefoot toad</name>
    <dbReference type="NCBI Taxonomy" id="61616"/>
    <lineage>
        <taxon>Eukaryota</taxon>
        <taxon>Metazoa</taxon>
        <taxon>Chordata</taxon>
        <taxon>Craniata</taxon>
        <taxon>Vertebrata</taxon>
        <taxon>Euteleostomi</taxon>
        <taxon>Amphibia</taxon>
        <taxon>Batrachia</taxon>
        <taxon>Anura</taxon>
        <taxon>Pelobatoidea</taxon>
        <taxon>Pelobatidae</taxon>
        <taxon>Pelobates</taxon>
    </lineage>
</organism>
<keyword evidence="1" id="KW-0472">Membrane</keyword>
<dbReference type="AlphaFoldDB" id="A0AAD1T9D4"/>
<sequence length="76" mass="8084">LLLSAPDPLGSAKSRIRQTTLWDRGERGLVHLALLLFSGVAAGPLCSKLLCMLAKTACRDQSWLACSNTSKASLVT</sequence>
<proteinExistence type="predicted"/>